<keyword evidence="4" id="KW-0233">DNA recombination</keyword>
<reference evidence="6 7" key="1">
    <citation type="submission" date="2017-08" db="EMBL/GenBank/DDBJ databases">
        <title>Functional genomic and metabolic studies of the symbiotic interactions of six Microcystis-dominated communities.</title>
        <authorList>
            <person name="Li Q."/>
            <person name="Lin F."/>
        </authorList>
    </citation>
    <scope>NUCLEOTIDE SEQUENCE [LARGE SCALE GENOMIC DNA]</scope>
    <source>
        <strain evidence="6">DA14</strain>
    </source>
</reference>
<evidence type="ECO:0000256" key="4">
    <source>
        <dbReference type="ARBA" id="ARBA00023172"/>
    </source>
</evidence>
<dbReference type="InterPro" id="IPR010095">
    <property type="entry name" value="Cas12f1-like_TNB"/>
</dbReference>
<protein>
    <submittedName>
        <fullName evidence="6">Transposase</fullName>
    </submittedName>
</protein>
<dbReference type="GO" id="GO:0003677">
    <property type="term" value="F:DNA binding"/>
    <property type="evidence" value="ECO:0007669"/>
    <property type="project" value="UniProtKB-KW"/>
</dbReference>
<dbReference type="NCBIfam" id="TIGR01766">
    <property type="entry name" value="IS200/IS605 family accessory protein TnpB-like domain"/>
    <property type="match status" value="1"/>
</dbReference>
<organism evidence="6 7">
    <name type="scientific">Microcystis aeruginosa DA14</name>
    <dbReference type="NCBI Taxonomy" id="1987506"/>
    <lineage>
        <taxon>Bacteria</taxon>
        <taxon>Bacillati</taxon>
        <taxon>Cyanobacteriota</taxon>
        <taxon>Cyanophyceae</taxon>
        <taxon>Oscillatoriophycideae</taxon>
        <taxon>Chroococcales</taxon>
        <taxon>Microcystaceae</taxon>
        <taxon>Microcystis</taxon>
    </lineage>
</organism>
<gene>
    <name evidence="6" type="ORF">DWQ56_18390</name>
</gene>
<dbReference type="NCBIfam" id="NF040570">
    <property type="entry name" value="guided_TnpB"/>
    <property type="match status" value="1"/>
</dbReference>
<dbReference type="EMBL" id="QQWE01000006">
    <property type="protein sequence ID" value="REJ54939.1"/>
    <property type="molecule type" value="Genomic_DNA"/>
</dbReference>
<dbReference type="AlphaFoldDB" id="A0A3E0M5A8"/>
<dbReference type="Proteomes" id="UP000256301">
    <property type="component" value="Unassembled WGS sequence"/>
</dbReference>
<evidence type="ECO:0000256" key="3">
    <source>
        <dbReference type="ARBA" id="ARBA00023125"/>
    </source>
</evidence>
<dbReference type="GO" id="GO:0032196">
    <property type="term" value="P:transposition"/>
    <property type="evidence" value="ECO:0007669"/>
    <property type="project" value="UniProtKB-KW"/>
</dbReference>
<comment type="similarity">
    <text evidence="1">In the C-terminal section; belongs to the transposase 35 family.</text>
</comment>
<keyword evidence="2" id="KW-0815">Transposition</keyword>
<name>A0A3E0M5A8_MICAE</name>
<evidence type="ECO:0000313" key="6">
    <source>
        <dbReference type="EMBL" id="REJ54939.1"/>
    </source>
</evidence>
<sequence length="407" mass="46787">MLVAERHIIKKGHRFWAEIDNLSWQSKNLYNSANYLIRQNFIYGHGYLTYNQMASLMKKTEQYQALPAKVSQQVLRGLDWNWQSFFADSSEFKSHPDKFLGKPKIPSYKEPKKGRNLLVYTIQAISKVGLRQGLVKLSGTSIALPTRVAERIAEVRIVPKCDCYVIEVIYEKTEQLLAPNEKIAAIDLGIDNLMAVTSNQPDFIPLLINGRPLKSLNQFYNQRRAKLQSLLKGNRQSSQRICRLTRCRNQKVDDYLHQASRYLVNLLVDQEITTLVIGKNDGWKQEVNLGKVNNQKFVTIPHARLIDMISYKCQLVGISVIIQEESYTSVANFLNLDMLPVYGQTTEKPVFSGKRIKRGLYRTDKGILVQSDVMGSYNILRKAFPNAFNRYGIERCVVHPRRINLSK</sequence>
<proteinExistence type="inferred from homology"/>
<comment type="caution">
    <text evidence="6">The sequence shown here is derived from an EMBL/GenBank/DDBJ whole genome shotgun (WGS) entry which is preliminary data.</text>
</comment>
<dbReference type="Pfam" id="PF01385">
    <property type="entry name" value="OrfB_IS605"/>
    <property type="match status" value="1"/>
</dbReference>
<dbReference type="GO" id="GO:0006310">
    <property type="term" value="P:DNA recombination"/>
    <property type="evidence" value="ECO:0007669"/>
    <property type="project" value="UniProtKB-KW"/>
</dbReference>
<evidence type="ECO:0000313" key="7">
    <source>
        <dbReference type="Proteomes" id="UP000256301"/>
    </source>
</evidence>
<evidence type="ECO:0000256" key="2">
    <source>
        <dbReference type="ARBA" id="ARBA00022578"/>
    </source>
</evidence>
<feature type="domain" description="Probable transposase IS891/IS1136/IS1341" evidence="5">
    <location>
        <begin position="174"/>
        <end position="280"/>
    </location>
</feature>
<keyword evidence="3" id="KW-0238">DNA-binding</keyword>
<evidence type="ECO:0000259" key="5">
    <source>
        <dbReference type="Pfam" id="PF01385"/>
    </source>
</evidence>
<evidence type="ECO:0000256" key="1">
    <source>
        <dbReference type="ARBA" id="ARBA00008761"/>
    </source>
</evidence>
<dbReference type="InterPro" id="IPR001959">
    <property type="entry name" value="Transposase"/>
</dbReference>
<accession>A0A3E0M5A8</accession>